<evidence type="ECO:0000256" key="1">
    <source>
        <dbReference type="SAM" id="SignalP"/>
    </source>
</evidence>
<protein>
    <submittedName>
        <fullName evidence="2">Uncharacterized protein</fullName>
    </submittedName>
</protein>
<gene>
    <name evidence="2" type="ORF">APHIGO_LOCUS3955</name>
</gene>
<dbReference type="Proteomes" id="UP001154329">
    <property type="component" value="Chromosome 2"/>
</dbReference>
<sequence>MLKIIVMSMVMYIILLIAAKVNCKWKTATPSIHSSRVRSTSEGFTSSCAVIEEGVPVCQDPEEANENFHMLSTTRTPYLNNWFDGVRDDWRSATGSSSRPVSWWWRFIGQLKRNLEKKDQVSSTTMTAVRNDESLIPETIVTYSIKGCSPTVVPFDLSACSNLPPDAPHHVSTTRVIYYVPPSSRIDSYDQTDFDQ</sequence>
<name>A0A9P0IWD6_APHGO</name>
<accession>A0A9P0IWD6</accession>
<feature type="signal peptide" evidence="1">
    <location>
        <begin position="1"/>
        <end position="23"/>
    </location>
</feature>
<dbReference type="AlphaFoldDB" id="A0A9P0IWD6"/>
<keyword evidence="1" id="KW-0732">Signal</keyword>
<reference evidence="2" key="2">
    <citation type="submission" date="2022-10" db="EMBL/GenBank/DDBJ databases">
        <authorList>
            <consortium name="ENA_rothamsted_submissions"/>
            <consortium name="culmorum"/>
            <person name="King R."/>
        </authorList>
    </citation>
    <scope>NUCLEOTIDE SEQUENCE</scope>
</reference>
<organism evidence="2 3">
    <name type="scientific">Aphis gossypii</name>
    <name type="common">Cotton aphid</name>
    <dbReference type="NCBI Taxonomy" id="80765"/>
    <lineage>
        <taxon>Eukaryota</taxon>
        <taxon>Metazoa</taxon>
        <taxon>Ecdysozoa</taxon>
        <taxon>Arthropoda</taxon>
        <taxon>Hexapoda</taxon>
        <taxon>Insecta</taxon>
        <taxon>Pterygota</taxon>
        <taxon>Neoptera</taxon>
        <taxon>Paraneoptera</taxon>
        <taxon>Hemiptera</taxon>
        <taxon>Sternorrhyncha</taxon>
        <taxon>Aphidomorpha</taxon>
        <taxon>Aphidoidea</taxon>
        <taxon>Aphididae</taxon>
        <taxon>Aphidini</taxon>
        <taxon>Aphis</taxon>
        <taxon>Aphis</taxon>
    </lineage>
</organism>
<dbReference type="EMBL" id="OU899035">
    <property type="protein sequence ID" value="CAH1720358.1"/>
    <property type="molecule type" value="Genomic_DNA"/>
</dbReference>
<feature type="chain" id="PRO_5040399303" evidence="1">
    <location>
        <begin position="24"/>
        <end position="196"/>
    </location>
</feature>
<evidence type="ECO:0000313" key="3">
    <source>
        <dbReference type="Proteomes" id="UP001154329"/>
    </source>
</evidence>
<proteinExistence type="predicted"/>
<keyword evidence="3" id="KW-1185">Reference proteome</keyword>
<dbReference type="OrthoDB" id="6747713at2759"/>
<evidence type="ECO:0000313" key="2">
    <source>
        <dbReference type="EMBL" id="CAH1720358.1"/>
    </source>
</evidence>
<reference evidence="2" key="1">
    <citation type="submission" date="2022-02" db="EMBL/GenBank/DDBJ databases">
        <authorList>
            <person name="King R."/>
        </authorList>
    </citation>
    <scope>NUCLEOTIDE SEQUENCE</scope>
</reference>